<reference evidence="1 2" key="1">
    <citation type="submission" date="2020-07" db="EMBL/GenBank/DDBJ databases">
        <title>Sequencing the genomes of 1000 actinobacteria strains.</title>
        <authorList>
            <person name="Klenk H.-P."/>
        </authorList>
    </citation>
    <scope>NUCLEOTIDE SEQUENCE [LARGE SCALE GENOMIC DNA]</scope>
    <source>
        <strain evidence="1 2">DSM 43814</strain>
    </source>
</reference>
<dbReference type="EMBL" id="JACCCQ010000001">
    <property type="protein sequence ID" value="NYF59371.1"/>
    <property type="molecule type" value="Genomic_DNA"/>
</dbReference>
<protein>
    <submittedName>
        <fullName evidence="1">Uncharacterized protein</fullName>
    </submittedName>
</protein>
<dbReference type="RefSeq" id="WP_179805070.1">
    <property type="nucleotide sequence ID" value="NZ_JACCCQ010000001.1"/>
</dbReference>
<proteinExistence type="predicted"/>
<evidence type="ECO:0000313" key="1">
    <source>
        <dbReference type="EMBL" id="NYF59371.1"/>
    </source>
</evidence>
<organism evidence="1 2">
    <name type="scientific">Micromonospora purpureochromogenes</name>
    <dbReference type="NCBI Taxonomy" id="47872"/>
    <lineage>
        <taxon>Bacteria</taxon>
        <taxon>Bacillati</taxon>
        <taxon>Actinomycetota</taxon>
        <taxon>Actinomycetes</taxon>
        <taxon>Micromonosporales</taxon>
        <taxon>Micromonosporaceae</taxon>
        <taxon>Micromonospora</taxon>
    </lineage>
</organism>
<name>A0ABX2RT24_9ACTN</name>
<evidence type="ECO:0000313" key="2">
    <source>
        <dbReference type="Proteomes" id="UP000631553"/>
    </source>
</evidence>
<sequence length="253" mass="27805">MTSDETGVLGDMATNLEDWDHAHGFLLGAALPLVLTPPGLSLPPRPRLRGVVRSDDEHSRLALSRDPSMATGVAVELALPNLFRNGSLHDVDAVLAYVRTTMAARLDPAAQDTTLRRDSHANALIALSDAELAQAFTAVLPEQDLFRLFNLLHRGPVEASVHDVYTFTGFMLRADQRCRIYVRLNDSRTSYGLEIPLWTNSGDPIFGIGASFGQELAMKLGCDGRLFEPVVDDADEYCTLVYDLDSWVNPPRD</sequence>
<dbReference type="Proteomes" id="UP000631553">
    <property type="component" value="Unassembled WGS sequence"/>
</dbReference>
<accession>A0ABX2RT24</accession>
<keyword evidence="2" id="KW-1185">Reference proteome</keyword>
<gene>
    <name evidence="1" type="ORF">HDA35_005202</name>
</gene>
<comment type="caution">
    <text evidence="1">The sequence shown here is derived from an EMBL/GenBank/DDBJ whole genome shotgun (WGS) entry which is preliminary data.</text>
</comment>